<dbReference type="Proteomes" id="UP000719412">
    <property type="component" value="Unassembled WGS sequence"/>
</dbReference>
<accession>A0A8J6L6Y3</accession>
<proteinExistence type="predicted"/>
<feature type="region of interest" description="Disordered" evidence="1">
    <location>
        <begin position="531"/>
        <end position="555"/>
    </location>
</feature>
<sequence>MQSGGERPLHGFMVSNPINLSFARHRSPSADRDGAGSEAPAVTETACPISIKIIKDMRGLKYLSRIRAEEGLKTNKLAGEHQTSEIRCCLGSKNRNRLEDIWESRGFVEVGNLRHVYYLVEIRVRKPIIHHVPSIPYPRVEVILGFHSHSSKGTFFTASTSFSDKDFAYGEFPATGKAINTYKWGINSVSCKVHVAATLNTTAYGYVMLEKTRHVDIKREFLITRPQALLLPNWVNTRRISARSLAYSITSQQGSDSRKKEKSRIEADRSWHVQTSEFNFDESHEKFDTTALLPPISTFISMRWSRFYVINPFRNYKQCAVRRIVSYFFASSEKVALRYISAHSAPARYNEGRSPGTGGSTLGLSKASSLMTERRTSSSRATCPPVPYEFNPFIREFNCEIHGDATAARNIIIKTKTESRFNEITGAAGERVFLSILGGNAKMLKRLFINVRIERGAGIDRVAGESPADTTQMEYWTSDLKLKKLHGDRRQSARMDSSSLGNPHAPARSQFRRKLNLRTKFLSFSRPTVQIKDESEGRRGRTRGRPKEIEPGRIDFDYGSRSRRLSLSEAASLFVKFRDSKANLKSGVFFPGDSYADEERTSTHSTAQRSRSGTIVQINGSARKCRIQQGTALTDVTESRWVVYAVREELELLAAVQGNRRNFRKSDGGVCSMSPAKKKKKKTLNAKSVFTRYRKKLPPTQFSGLAHNAFYVAERWRLITASNHYPEVCSSHPVYSITQNRPRDGGDPFTSKMASSWMLYAFNLAGESLKPAHKRTEFLLKHLSGKGGGDGS</sequence>
<comment type="caution">
    <text evidence="2">The sequence shown here is derived from an EMBL/GenBank/DDBJ whole genome shotgun (WGS) entry which is preliminary data.</text>
</comment>
<evidence type="ECO:0000313" key="3">
    <source>
        <dbReference type="Proteomes" id="UP000719412"/>
    </source>
</evidence>
<organism evidence="2 3">
    <name type="scientific">Tenebrio molitor</name>
    <name type="common">Yellow mealworm beetle</name>
    <dbReference type="NCBI Taxonomy" id="7067"/>
    <lineage>
        <taxon>Eukaryota</taxon>
        <taxon>Metazoa</taxon>
        <taxon>Ecdysozoa</taxon>
        <taxon>Arthropoda</taxon>
        <taxon>Hexapoda</taxon>
        <taxon>Insecta</taxon>
        <taxon>Pterygota</taxon>
        <taxon>Neoptera</taxon>
        <taxon>Endopterygota</taxon>
        <taxon>Coleoptera</taxon>
        <taxon>Polyphaga</taxon>
        <taxon>Cucujiformia</taxon>
        <taxon>Tenebrionidae</taxon>
        <taxon>Tenebrio</taxon>
    </lineage>
</organism>
<dbReference type="AlphaFoldDB" id="A0A8J6L6Y3"/>
<evidence type="ECO:0000256" key="1">
    <source>
        <dbReference type="SAM" id="MobiDB-lite"/>
    </source>
</evidence>
<name>A0A8J6L6Y3_TENMO</name>
<protein>
    <submittedName>
        <fullName evidence="2">Uncharacterized protein</fullName>
    </submittedName>
</protein>
<reference evidence="2" key="1">
    <citation type="journal article" date="2020" name="J Insects Food Feed">
        <title>The yellow mealworm (Tenebrio molitor) genome: a resource for the emerging insects as food and feed industry.</title>
        <authorList>
            <person name="Eriksson T."/>
            <person name="Andere A."/>
            <person name="Kelstrup H."/>
            <person name="Emery V."/>
            <person name="Picard C."/>
        </authorList>
    </citation>
    <scope>NUCLEOTIDE SEQUENCE</scope>
    <source>
        <strain evidence="2">Stoneville</strain>
        <tissue evidence="2">Whole head</tissue>
    </source>
</reference>
<keyword evidence="3" id="KW-1185">Reference proteome</keyword>
<gene>
    <name evidence="2" type="ORF">GEV33_012873</name>
</gene>
<feature type="region of interest" description="Disordered" evidence="1">
    <location>
        <begin position="487"/>
        <end position="508"/>
    </location>
</feature>
<reference evidence="2" key="2">
    <citation type="submission" date="2021-08" db="EMBL/GenBank/DDBJ databases">
        <authorList>
            <person name="Eriksson T."/>
        </authorList>
    </citation>
    <scope>NUCLEOTIDE SEQUENCE</scope>
    <source>
        <strain evidence="2">Stoneville</strain>
        <tissue evidence="2">Whole head</tissue>
    </source>
</reference>
<evidence type="ECO:0000313" key="2">
    <source>
        <dbReference type="EMBL" id="KAH0809915.1"/>
    </source>
</evidence>
<dbReference type="EMBL" id="JABDTM020027827">
    <property type="protein sequence ID" value="KAH0809915.1"/>
    <property type="molecule type" value="Genomic_DNA"/>
</dbReference>